<reference evidence="1 2" key="1">
    <citation type="submission" date="2020-08" db="EMBL/GenBank/DDBJ databases">
        <title>Draft genome sequencing of an Anaerocolumna strain isolated from anoxic soil subjected to BSD treatment.</title>
        <authorList>
            <person name="Uek A."/>
            <person name="Tonouchi A."/>
        </authorList>
    </citation>
    <scope>NUCLEOTIDE SEQUENCE [LARGE SCALE GENOMIC DNA]</scope>
    <source>
        <strain evidence="1 2">CTTW</strain>
    </source>
</reference>
<dbReference type="Proteomes" id="UP000515703">
    <property type="component" value="Chromosome"/>
</dbReference>
<sequence length="278" mass="33396">MNLNSQLLDEKLLNNQMTEQQIPAVHIKISDLKFNVNYTANLLCSNYQEKNKSLPFKERIFRAFPELADRIDSGMKDEDIHCVVEEVFEQRYKSEYLHMSEKTCEIQDKLNRVVVPALPVLFQEFNLINNNFGDITCYLGLYSSFPRKVITKEFWIHYLTREDIIYKATMHEINHFVLFEKWKSIHRIESEQEPEHPEPLWFLEEMIVDPTLNTKRLQELVPYPQRAYEQFYTSLIQDRPPQEFIQDCYKDSKTIEEFLEKTYRYIEDNLKELIEKCG</sequence>
<evidence type="ECO:0000313" key="1">
    <source>
        <dbReference type="EMBL" id="BCK00638.1"/>
    </source>
</evidence>
<dbReference type="RefSeq" id="WP_185256292.1">
    <property type="nucleotide sequence ID" value="NZ_AP023368.1"/>
</dbReference>
<evidence type="ECO:0000313" key="2">
    <source>
        <dbReference type="Proteomes" id="UP000515703"/>
    </source>
</evidence>
<gene>
    <name evidence="1" type="ORF">bsdcttw_36780</name>
</gene>
<evidence type="ECO:0008006" key="3">
    <source>
        <dbReference type="Google" id="ProtNLM"/>
    </source>
</evidence>
<protein>
    <recommendedName>
        <fullName evidence="3">DUF2268 domain-containing protein</fullName>
    </recommendedName>
</protein>
<dbReference type="AlphaFoldDB" id="A0A7I8DSD5"/>
<name>A0A7I8DSD5_9FIRM</name>
<dbReference type="KEGG" id="acht:bsdcttw_36780"/>
<accession>A0A7I8DSD5</accession>
<dbReference type="EMBL" id="AP023368">
    <property type="protein sequence ID" value="BCK00638.1"/>
    <property type="molecule type" value="Genomic_DNA"/>
</dbReference>
<keyword evidence="2" id="KW-1185">Reference proteome</keyword>
<proteinExistence type="predicted"/>
<reference evidence="1 2" key="2">
    <citation type="submission" date="2020-08" db="EMBL/GenBank/DDBJ databases">
        <authorList>
            <person name="Ueki A."/>
            <person name="Tonouchi A."/>
        </authorList>
    </citation>
    <scope>NUCLEOTIDE SEQUENCE [LARGE SCALE GENOMIC DNA]</scope>
    <source>
        <strain evidence="1 2">CTTW</strain>
    </source>
</reference>
<organism evidence="1 2">
    <name type="scientific">Anaerocolumna chitinilytica</name>
    <dbReference type="NCBI Taxonomy" id="1727145"/>
    <lineage>
        <taxon>Bacteria</taxon>
        <taxon>Bacillati</taxon>
        <taxon>Bacillota</taxon>
        <taxon>Clostridia</taxon>
        <taxon>Lachnospirales</taxon>
        <taxon>Lachnospiraceae</taxon>
        <taxon>Anaerocolumna</taxon>
    </lineage>
</organism>